<protein>
    <submittedName>
        <fullName evidence="15">Isoflavone 2'-hydroxylase-like</fullName>
    </submittedName>
</protein>
<dbReference type="UniPathway" id="UPA00213"/>
<feature type="binding site" description="axial binding residue" evidence="11">
    <location>
        <position position="444"/>
    </location>
    <ligand>
        <name>heme</name>
        <dbReference type="ChEBI" id="CHEBI:30413"/>
    </ligand>
    <ligandPart>
        <name>Fe</name>
        <dbReference type="ChEBI" id="CHEBI:18248"/>
    </ligandPart>
</feature>
<dbReference type="CDD" id="cd20653">
    <property type="entry name" value="CYP81"/>
    <property type="match status" value="1"/>
</dbReference>
<dbReference type="PROSITE" id="PS50158">
    <property type="entry name" value="ZF_CCHC"/>
    <property type="match status" value="2"/>
</dbReference>
<dbReference type="InterPro" id="IPR001128">
    <property type="entry name" value="Cyt_P450"/>
</dbReference>
<comment type="subcellular location">
    <subcellularLocation>
        <location evidence="1">Membrane</location>
        <topology evidence="1">Single-pass membrane protein</topology>
    </subcellularLocation>
</comment>
<comment type="caution">
    <text evidence="15">The sequence shown here is derived from an EMBL/GenBank/DDBJ whole genome shotgun (WGS) entry which is preliminary data.</text>
</comment>
<dbReference type="GO" id="GO:0016020">
    <property type="term" value="C:membrane"/>
    <property type="evidence" value="ECO:0007669"/>
    <property type="project" value="UniProtKB-SubCell"/>
</dbReference>
<keyword evidence="9" id="KW-0503">Monooxygenase</keyword>
<dbReference type="EMBL" id="BKCJ010005153">
    <property type="protein sequence ID" value="GEU65178.1"/>
    <property type="molecule type" value="Genomic_DNA"/>
</dbReference>
<keyword evidence="5 11" id="KW-0479">Metal-binding</keyword>
<dbReference type="GO" id="GO:0008270">
    <property type="term" value="F:zinc ion binding"/>
    <property type="evidence" value="ECO:0007669"/>
    <property type="project" value="UniProtKB-KW"/>
</dbReference>
<keyword evidence="12" id="KW-0862">Zinc</keyword>
<keyword evidence="4 13" id="KW-0812">Transmembrane</keyword>
<evidence type="ECO:0000256" key="10">
    <source>
        <dbReference type="ARBA" id="ARBA00023136"/>
    </source>
</evidence>
<dbReference type="GO" id="GO:0003676">
    <property type="term" value="F:nucleic acid binding"/>
    <property type="evidence" value="ECO:0007669"/>
    <property type="project" value="InterPro"/>
</dbReference>
<evidence type="ECO:0000256" key="6">
    <source>
        <dbReference type="ARBA" id="ARBA00022989"/>
    </source>
</evidence>
<dbReference type="AlphaFoldDB" id="A0A6L2LU94"/>
<evidence type="ECO:0000256" key="4">
    <source>
        <dbReference type="ARBA" id="ARBA00022692"/>
    </source>
</evidence>
<dbReference type="SMART" id="SM00343">
    <property type="entry name" value="ZnF_C2HC"/>
    <property type="match status" value="2"/>
</dbReference>
<dbReference type="GO" id="GO:0016114">
    <property type="term" value="P:terpenoid biosynthetic process"/>
    <property type="evidence" value="ECO:0007669"/>
    <property type="project" value="UniProtKB-UniPathway"/>
</dbReference>
<dbReference type="Pfam" id="PF00067">
    <property type="entry name" value="p450"/>
    <property type="match status" value="1"/>
</dbReference>
<name>A0A6L2LU94_TANCI</name>
<keyword evidence="12" id="KW-0863">Zinc-finger</keyword>
<evidence type="ECO:0000259" key="14">
    <source>
        <dbReference type="PROSITE" id="PS50158"/>
    </source>
</evidence>
<feature type="domain" description="CCHC-type" evidence="14">
    <location>
        <begin position="945"/>
        <end position="958"/>
    </location>
</feature>
<organism evidence="15">
    <name type="scientific">Tanacetum cinerariifolium</name>
    <name type="common">Dalmatian daisy</name>
    <name type="synonym">Chrysanthemum cinerariifolium</name>
    <dbReference type="NCBI Taxonomy" id="118510"/>
    <lineage>
        <taxon>Eukaryota</taxon>
        <taxon>Viridiplantae</taxon>
        <taxon>Streptophyta</taxon>
        <taxon>Embryophyta</taxon>
        <taxon>Tracheophyta</taxon>
        <taxon>Spermatophyta</taxon>
        <taxon>Magnoliopsida</taxon>
        <taxon>eudicotyledons</taxon>
        <taxon>Gunneridae</taxon>
        <taxon>Pentapetalae</taxon>
        <taxon>asterids</taxon>
        <taxon>campanulids</taxon>
        <taxon>Asterales</taxon>
        <taxon>Asteraceae</taxon>
        <taxon>Asteroideae</taxon>
        <taxon>Anthemideae</taxon>
        <taxon>Anthemidinae</taxon>
        <taxon>Tanacetum</taxon>
    </lineage>
</organism>
<dbReference type="InterPro" id="IPR017972">
    <property type="entry name" value="Cyt_P450_CS"/>
</dbReference>
<dbReference type="SUPFAM" id="SSF48264">
    <property type="entry name" value="Cytochrome P450"/>
    <property type="match status" value="1"/>
</dbReference>
<dbReference type="PROSITE" id="PS00086">
    <property type="entry name" value="CYTOCHROME_P450"/>
    <property type="match status" value="1"/>
</dbReference>
<dbReference type="PANTHER" id="PTHR47947">
    <property type="entry name" value="CYTOCHROME P450 82C3-RELATED"/>
    <property type="match status" value="1"/>
</dbReference>
<keyword evidence="8 11" id="KW-0408">Iron</keyword>
<accession>A0A6L2LU94</accession>
<comment type="similarity">
    <text evidence="2">Belongs to the cytochrome P450 family.</text>
</comment>
<dbReference type="InterPro" id="IPR002401">
    <property type="entry name" value="Cyt_P450_E_grp-I"/>
</dbReference>
<dbReference type="Pfam" id="PF00098">
    <property type="entry name" value="zf-CCHC"/>
    <property type="match status" value="1"/>
</dbReference>
<dbReference type="PANTHER" id="PTHR47947:SF62">
    <property type="entry name" value="CYTOCHROME P450, FAMILY 81, SUBFAMILY D, POLYPEPTIDE 5"/>
    <property type="match status" value="1"/>
</dbReference>
<comment type="cofactor">
    <cofactor evidence="11">
        <name>heme</name>
        <dbReference type="ChEBI" id="CHEBI:30413"/>
    </cofactor>
</comment>
<proteinExistence type="inferred from homology"/>
<evidence type="ECO:0000256" key="11">
    <source>
        <dbReference type="PIRSR" id="PIRSR602401-1"/>
    </source>
</evidence>
<evidence type="ECO:0000256" key="13">
    <source>
        <dbReference type="SAM" id="Phobius"/>
    </source>
</evidence>
<dbReference type="FunFam" id="1.10.630.10:FF:000023">
    <property type="entry name" value="Cytochrome P450 family protein"/>
    <property type="match status" value="1"/>
</dbReference>
<evidence type="ECO:0000256" key="12">
    <source>
        <dbReference type="PROSITE-ProRule" id="PRU00047"/>
    </source>
</evidence>
<keyword evidence="6 13" id="KW-1133">Transmembrane helix</keyword>
<evidence type="ECO:0000313" key="15">
    <source>
        <dbReference type="EMBL" id="GEU65178.1"/>
    </source>
</evidence>
<evidence type="ECO:0000256" key="3">
    <source>
        <dbReference type="ARBA" id="ARBA00022617"/>
    </source>
</evidence>
<evidence type="ECO:0000256" key="5">
    <source>
        <dbReference type="ARBA" id="ARBA00022723"/>
    </source>
</evidence>
<dbReference type="SUPFAM" id="SSF57756">
    <property type="entry name" value="Retrovirus zinc finger-like domains"/>
    <property type="match status" value="1"/>
</dbReference>
<evidence type="ECO:0000256" key="7">
    <source>
        <dbReference type="ARBA" id="ARBA00023002"/>
    </source>
</evidence>
<dbReference type="InterPro" id="IPR036875">
    <property type="entry name" value="Znf_CCHC_sf"/>
</dbReference>
<evidence type="ECO:0000256" key="2">
    <source>
        <dbReference type="ARBA" id="ARBA00010617"/>
    </source>
</evidence>
<feature type="transmembrane region" description="Helical" evidence="13">
    <location>
        <begin position="6"/>
        <end position="25"/>
    </location>
</feature>
<dbReference type="PRINTS" id="PR00385">
    <property type="entry name" value="P450"/>
</dbReference>
<dbReference type="GO" id="GO:0005506">
    <property type="term" value="F:iron ion binding"/>
    <property type="evidence" value="ECO:0007669"/>
    <property type="project" value="InterPro"/>
</dbReference>
<dbReference type="GO" id="GO:0016705">
    <property type="term" value="F:oxidoreductase activity, acting on paired donors, with incorporation or reduction of molecular oxygen"/>
    <property type="evidence" value="ECO:0007669"/>
    <property type="project" value="InterPro"/>
</dbReference>
<dbReference type="Gene3D" id="1.10.630.10">
    <property type="entry name" value="Cytochrome P450"/>
    <property type="match status" value="1"/>
</dbReference>
<dbReference type="InterPro" id="IPR036396">
    <property type="entry name" value="Cyt_P450_sf"/>
</dbReference>
<dbReference type="InterPro" id="IPR050651">
    <property type="entry name" value="Plant_Cytochrome_P450_Monoox"/>
</dbReference>
<keyword evidence="10 13" id="KW-0472">Membrane</keyword>
<dbReference type="GO" id="GO:0004497">
    <property type="term" value="F:monooxygenase activity"/>
    <property type="evidence" value="ECO:0007669"/>
    <property type="project" value="UniProtKB-KW"/>
</dbReference>
<dbReference type="Gene3D" id="4.10.60.10">
    <property type="entry name" value="Zinc finger, CCHC-type"/>
    <property type="match status" value="1"/>
</dbReference>
<evidence type="ECO:0000256" key="8">
    <source>
        <dbReference type="ARBA" id="ARBA00023004"/>
    </source>
</evidence>
<dbReference type="GO" id="GO:0020037">
    <property type="term" value="F:heme binding"/>
    <property type="evidence" value="ECO:0007669"/>
    <property type="project" value="InterPro"/>
</dbReference>
<evidence type="ECO:0000256" key="1">
    <source>
        <dbReference type="ARBA" id="ARBA00004167"/>
    </source>
</evidence>
<reference evidence="15" key="1">
    <citation type="journal article" date="2019" name="Sci. Rep.">
        <title>Draft genome of Tanacetum cinerariifolium, the natural source of mosquito coil.</title>
        <authorList>
            <person name="Yamashiro T."/>
            <person name="Shiraishi A."/>
            <person name="Satake H."/>
            <person name="Nakayama K."/>
        </authorList>
    </citation>
    <scope>NUCLEOTIDE SEQUENCE</scope>
</reference>
<sequence length="1042" mass="118112">MDEIHLFFVILTSLVSLYFLFKLLVHKNGKNLPPSPPSIPIIGHLHLMKGNMHRVLKNLSSKYGPIMALRFGSRRVLVISSSSLAEECFTTNDIVLANRPFSLSGKYLGYDHTTVGAAPYGQLWRDLRRIMTLELFSSTRLKSYMSVRQDEAIILVKDLYQECSQDFSRVKMRSRIQGLSFNILMKIIANKRFFGSDVEDFEEASIFKDVIREVFEVSAASNPSDCFKFLQWIDFQGFEKRLSKLQHKSDTFSQSLIDEIRSKRSSSSSEKGDSKTFIDAMLSLQDTEPHYYTDDIIKGNILTLLQAGIDTSSVTIEWAMSLLLNHPDVLERARAEIDKCIRYEHLVQETDLPKLPYIQCIINETLRLYPAAPLLVPHEPSEPCTIGGFDIERGTIVLVNAWAIHRDPMIWEKPLGFMPERFEKLGNVIEGCHFIPFGMGRRQCPGSGLATRVVWLALASLIQCFEWNRVGEELVGLSEGKGLTMPKDEPLEAMCMPRQRMSHVLQGLIQQYLQNKHYALWEVIEFGDSYQVPQEDGASESSVKKKGRTVAVTTEDMQKRRNDVKARTTLSLALPYEHPLRFSKYKTTQELWAAILKTFGGNKATKKTKKNQLKQQYGNFKAKEIEQDDLNKKFLTSIAPEWLMYTIVWRNRSDLDTISLDYLYNHLKVYEPEVQKKSESNSQNMAFISLAKNSNGKGEVNTASIPTASTQVSPASADVAAISFSHDTKKTGKKITIQGTDVAGFDKSKVECFNCHKMGHFARECRAPMSQDRGRRENYKQGSKVEESAPKALMAIDGNHALVADEEAPTEFTLMAKSSSSSENEVFDNSLCFKSYDTITDYCRPSPSIESNSNDLQSSNSFVSENEESSSSILSKHVITFVKAADSPTVIKTNKDETFRKSFVKYTEMYRKTSKSFNVRGNQRNWNNFKSQQLGKNFLMKNKACFKCGHFDHLAYDCGVWVEQRKTWAKNNYTHKSRAIPRTSLMIKDIRTVVALDKVVARLLVKVSSKPTFVATSTTEAEYVAAASGCGQVMWIQNQLLD</sequence>
<feature type="domain" description="CCHC-type" evidence="14">
    <location>
        <begin position="752"/>
        <end position="766"/>
    </location>
</feature>
<dbReference type="PRINTS" id="PR00463">
    <property type="entry name" value="EP450I"/>
</dbReference>
<dbReference type="InterPro" id="IPR001878">
    <property type="entry name" value="Znf_CCHC"/>
</dbReference>
<keyword evidence="7" id="KW-0560">Oxidoreductase</keyword>
<evidence type="ECO:0000256" key="9">
    <source>
        <dbReference type="ARBA" id="ARBA00023033"/>
    </source>
</evidence>
<keyword evidence="3 11" id="KW-0349">Heme</keyword>
<gene>
    <name evidence="15" type="ORF">Tci_037156</name>
</gene>